<evidence type="ECO:0000313" key="2">
    <source>
        <dbReference type="EMBL" id="ADR37788.1"/>
    </source>
</evidence>
<keyword evidence="2" id="KW-0614">Plasmid</keyword>
<evidence type="ECO:0000256" key="1">
    <source>
        <dbReference type="SAM" id="Phobius"/>
    </source>
</evidence>
<sequence precursor="true">MVSYHLTTLLLILGFVGGAVSLIWLNWSVGVLALVSVGVLYWVREAVLLLEDLRDVLEKERG</sequence>
<geneLocation type="plasmid" evidence="2 3">
    <name>pOCEPR01</name>
</geneLocation>
<keyword evidence="1" id="KW-1133">Transmembrane helix</keyword>
<dbReference type="RefSeq" id="WP_013449767.1">
    <property type="nucleotide sequence ID" value="NC_014753.1"/>
</dbReference>
<accession>E4UAK9</accession>
<feature type="transmembrane region" description="Helical" evidence="1">
    <location>
        <begin position="31"/>
        <end position="50"/>
    </location>
</feature>
<dbReference type="Proteomes" id="UP000008722">
    <property type="component" value="Plasmid pOCEPR01"/>
</dbReference>
<keyword evidence="1" id="KW-0812">Transmembrane</keyword>
<proteinExistence type="predicted"/>
<dbReference type="AlphaFoldDB" id="E4UAK9"/>
<dbReference type="KEGG" id="opr:Ocepr_2340"/>
<reference evidence="3" key="1">
    <citation type="submission" date="2010-11" db="EMBL/GenBank/DDBJ databases">
        <title>The complete sequence of plasmid of Oceanithermus profundus DSM 14977.</title>
        <authorList>
            <consortium name="US DOE Joint Genome Institute (JGI-PGF)"/>
            <person name="Lucas S."/>
            <person name="Copeland A."/>
            <person name="Lapidus A."/>
            <person name="Bruce D."/>
            <person name="Goodwin L."/>
            <person name="Pitluck S."/>
            <person name="Kyrpides N."/>
            <person name="Mavromatis K."/>
            <person name="Pagani I."/>
            <person name="Ivanova N."/>
            <person name="Zhang X."/>
            <person name="Brettin T."/>
            <person name="Detter J.C."/>
            <person name="Tapia R."/>
            <person name="Han C."/>
            <person name="Land M."/>
            <person name="Hauser L."/>
            <person name="Markowitz V."/>
            <person name="Cheng J.-F."/>
            <person name="Hugenholtz P."/>
            <person name="Woyke T."/>
            <person name="Wu D."/>
            <person name="Tindall B."/>
            <person name="Faehnrich R."/>
            <person name="Brambilla E."/>
            <person name="Klenk H.-P."/>
            <person name="Eisen J.A."/>
        </authorList>
    </citation>
    <scope>NUCLEOTIDE SEQUENCE [LARGE SCALE GENOMIC DNA]</scope>
    <source>
        <strain evidence="3">DSM 14977 / NBRC 100410 / VKM B-2274 / 506</strain>
        <plasmid evidence="3">Plasmid pOCEPR01</plasmid>
    </source>
</reference>
<reference evidence="2 3" key="2">
    <citation type="journal article" date="2011" name="Stand. Genomic Sci.">
        <title>Complete genome sequence of Oceanithermus profundus type strain (506).</title>
        <authorList>
            <person name="Pati A."/>
            <person name="Zhang X."/>
            <person name="Lapidus A."/>
            <person name="Nolan M."/>
            <person name="Lucas S."/>
            <person name="Del Rio T.G."/>
            <person name="Tice H."/>
            <person name="Cheng J.F."/>
            <person name="Tapia R."/>
            <person name="Han C."/>
            <person name="Goodwin L."/>
            <person name="Pitluck S."/>
            <person name="Liolios K."/>
            <person name="Pagani I."/>
            <person name="Ivanova N."/>
            <person name="Mavromatis K."/>
            <person name="Chen A."/>
            <person name="Palaniappan K."/>
            <person name="Hauser L."/>
            <person name="Jeffries C.D."/>
            <person name="Brambilla E.M."/>
            <person name="Rohl A."/>
            <person name="Mwirichia R."/>
            <person name="Rohde M."/>
            <person name="Tindall B.J."/>
            <person name="Sikorski J."/>
            <person name="Wirth R."/>
            <person name="Goker M."/>
            <person name="Woyke T."/>
            <person name="Detter J.C."/>
            <person name="Bristow J."/>
            <person name="Eisen J.A."/>
            <person name="Markowitz V."/>
            <person name="Hugenholtz P."/>
            <person name="Kyrpides N.C."/>
            <person name="Klenk H.P."/>
            <person name="Land M."/>
        </authorList>
    </citation>
    <scope>NUCLEOTIDE SEQUENCE [LARGE SCALE GENOMIC DNA]</scope>
    <source>
        <strain evidence="3">DSM 14977 / NBRC 100410 / VKM B-2274 / 506</strain>
        <plasmid evidence="3">Plasmid pOCEPR01</plasmid>
    </source>
</reference>
<keyword evidence="1" id="KW-0472">Membrane</keyword>
<name>E4UAK9_OCEP5</name>
<organism evidence="2 3">
    <name type="scientific">Oceanithermus profundus (strain DSM 14977 / NBRC 100410 / VKM B-2274 / 506)</name>
    <dbReference type="NCBI Taxonomy" id="670487"/>
    <lineage>
        <taxon>Bacteria</taxon>
        <taxon>Thermotogati</taxon>
        <taxon>Deinococcota</taxon>
        <taxon>Deinococci</taxon>
        <taxon>Thermales</taxon>
        <taxon>Thermaceae</taxon>
        <taxon>Oceanithermus</taxon>
    </lineage>
</organism>
<dbReference type="EMBL" id="CP002362">
    <property type="protein sequence ID" value="ADR37788.1"/>
    <property type="molecule type" value="Genomic_DNA"/>
</dbReference>
<evidence type="ECO:0000313" key="3">
    <source>
        <dbReference type="Proteomes" id="UP000008722"/>
    </source>
</evidence>
<dbReference type="HOGENOM" id="CLU_2899708_0_0_0"/>
<keyword evidence="3" id="KW-1185">Reference proteome</keyword>
<protein>
    <submittedName>
        <fullName evidence="2">Uncharacterized protein</fullName>
    </submittedName>
</protein>
<gene>
    <name evidence="2" type="ordered locus">Ocepr_2340</name>
</gene>